<gene>
    <name evidence="2" type="ORF">PI95_006650</name>
</gene>
<feature type="region of interest" description="Disordered" evidence="1">
    <location>
        <begin position="1"/>
        <end position="61"/>
    </location>
</feature>
<keyword evidence="3" id="KW-1185">Reference proteome</keyword>
<accession>A0A846H5L1</accession>
<dbReference type="Proteomes" id="UP000031549">
    <property type="component" value="Unassembled WGS sequence"/>
</dbReference>
<organism evidence="2 3">
    <name type="scientific">Hassallia byssoidea VB512170</name>
    <dbReference type="NCBI Taxonomy" id="1304833"/>
    <lineage>
        <taxon>Bacteria</taxon>
        <taxon>Bacillati</taxon>
        <taxon>Cyanobacteriota</taxon>
        <taxon>Cyanophyceae</taxon>
        <taxon>Nostocales</taxon>
        <taxon>Tolypothrichaceae</taxon>
        <taxon>Hassallia</taxon>
    </lineage>
</organism>
<dbReference type="RefSeq" id="WP_163518669.1">
    <property type="nucleotide sequence ID" value="NZ_JTCM02000009.1"/>
</dbReference>
<dbReference type="AlphaFoldDB" id="A0A846H5L1"/>
<proteinExistence type="predicted"/>
<feature type="compositionally biased region" description="Pro residues" evidence="1">
    <location>
        <begin position="37"/>
        <end position="59"/>
    </location>
</feature>
<dbReference type="EMBL" id="JTCM02000009">
    <property type="protein sequence ID" value="NEU72258.1"/>
    <property type="molecule type" value="Genomic_DNA"/>
</dbReference>
<evidence type="ECO:0000313" key="2">
    <source>
        <dbReference type="EMBL" id="NEU72258.1"/>
    </source>
</evidence>
<evidence type="ECO:0000313" key="3">
    <source>
        <dbReference type="Proteomes" id="UP000031549"/>
    </source>
</evidence>
<name>A0A846H5L1_9CYAN</name>
<feature type="compositionally biased region" description="Basic and acidic residues" evidence="1">
    <location>
        <begin position="16"/>
        <end position="32"/>
    </location>
</feature>
<protein>
    <submittedName>
        <fullName evidence="2">Uncharacterized protein</fullName>
    </submittedName>
</protein>
<comment type="caution">
    <text evidence="2">The sequence shown here is derived from an EMBL/GenBank/DDBJ whole genome shotgun (WGS) entry which is preliminary data.</text>
</comment>
<evidence type="ECO:0000256" key="1">
    <source>
        <dbReference type="SAM" id="MobiDB-lite"/>
    </source>
</evidence>
<feature type="compositionally biased region" description="Gly residues" evidence="1">
    <location>
        <begin position="1"/>
        <end position="15"/>
    </location>
</feature>
<reference evidence="2 3" key="1">
    <citation type="journal article" date="2015" name="Genome Announc.">
        <title>Draft Genome Sequence of Cyanobacterium Hassallia byssoidea Strain VB512170, Isolated from Monuments in India.</title>
        <authorList>
            <person name="Singh D."/>
            <person name="Chandrababunaidu M.M."/>
            <person name="Panda A."/>
            <person name="Sen D."/>
            <person name="Bhattacharyya S."/>
            <person name="Adhikary S.P."/>
            <person name="Tripathy S."/>
        </authorList>
    </citation>
    <scope>NUCLEOTIDE SEQUENCE [LARGE SCALE GENOMIC DNA]</scope>
    <source>
        <strain evidence="2 3">VB512170</strain>
    </source>
</reference>
<sequence length="111" mass="11734">MGSGGVGAGGQGRQGRQGDKETRRQGDKETRRIILSPHPPLSPSPPLPIPPSPHSPLPTPHSLVIFLDICKESGSLIDEDISTKLGVSTSHRRRNCASCGRVVPGNSQVRA</sequence>